<name>A0AAD7FH99_9AGAR</name>
<protein>
    <submittedName>
        <fullName evidence="1">Uncharacterized protein</fullName>
    </submittedName>
</protein>
<accession>A0AAD7FH99</accession>
<reference evidence="1" key="1">
    <citation type="submission" date="2023-03" db="EMBL/GenBank/DDBJ databases">
        <title>Massive genome expansion in bonnet fungi (Mycena s.s.) driven by repeated elements and novel gene families across ecological guilds.</title>
        <authorList>
            <consortium name="Lawrence Berkeley National Laboratory"/>
            <person name="Harder C.B."/>
            <person name="Miyauchi S."/>
            <person name="Viragh M."/>
            <person name="Kuo A."/>
            <person name="Thoen E."/>
            <person name="Andreopoulos B."/>
            <person name="Lu D."/>
            <person name="Skrede I."/>
            <person name="Drula E."/>
            <person name="Henrissat B."/>
            <person name="Morin E."/>
            <person name="Kohler A."/>
            <person name="Barry K."/>
            <person name="LaButti K."/>
            <person name="Morin E."/>
            <person name="Salamov A."/>
            <person name="Lipzen A."/>
            <person name="Mereny Z."/>
            <person name="Hegedus B."/>
            <person name="Baldrian P."/>
            <person name="Stursova M."/>
            <person name="Weitz H."/>
            <person name="Taylor A."/>
            <person name="Grigoriev I.V."/>
            <person name="Nagy L.G."/>
            <person name="Martin F."/>
            <person name="Kauserud H."/>
        </authorList>
    </citation>
    <scope>NUCLEOTIDE SEQUENCE</scope>
    <source>
        <strain evidence="1">9284</strain>
    </source>
</reference>
<dbReference type="EMBL" id="JARKIF010000013">
    <property type="protein sequence ID" value="KAJ7624411.1"/>
    <property type="molecule type" value="Genomic_DNA"/>
</dbReference>
<organism evidence="1 2">
    <name type="scientific">Roridomyces roridus</name>
    <dbReference type="NCBI Taxonomy" id="1738132"/>
    <lineage>
        <taxon>Eukaryota</taxon>
        <taxon>Fungi</taxon>
        <taxon>Dikarya</taxon>
        <taxon>Basidiomycota</taxon>
        <taxon>Agaricomycotina</taxon>
        <taxon>Agaricomycetes</taxon>
        <taxon>Agaricomycetidae</taxon>
        <taxon>Agaricales</taxon>
        <taxon>Marasmiineae</taxon>
        <taxon>Mycenaceae</taxon>
        <taxon>Roridomyces</taxon>
    </lineage>
</organism>
<sequence length="180" mass="20109">MKADSYPSDFKPNFSCEYSVTISHPLSTTFPVLGTDQGLERVISLSSLASDFVALDKDNVAVDGKLFDASVRTAPSSDSGFPRQAFRFKESFKILPGLNLHVGLQGTFTWDDEQNVALYETLTDKGITIRKLRWLEALDDGATRVNERIEGQCSWLLQGITQKMARDGHKAHMDSYHTLF</sequence>
<proteinExistence type="predicted"/>
<gene>
    <name evidence="1" type="ORF">FB45DRAFT_923353</name>
</gene>
<evidence type="ECO:0000313" key="2">
    <source>
        <dbReference type="Proteomes" id="UP001221142"/>
    </source>
</evidence>
<evidence type="ECO:0000313" key="1">
    <source>
        <dbReference type="EMBL" id="KAJ7624411.1"/>
    </source>
</evidence>
<dbReference type="AlphaFoldDB" id="A0AAD7FH99"/>
<dbReference type="Proteomes" id="UP001221142">
    <property type="component" value="Unassembled WGS sequence"/>
</dbReference>
<keyword evidence="2" id="KW-1185">Reference proteome</keyword>
<comment type="caution">
    <text evidence="1">The sequence shown here is derived from an EMBL/GenBank/DDBJ whole genome shotgun (WGS) entry which is preliminary data.</text>
</comment>